<protein>
    <submittedName>
        <fullName evidence="1">Uncharacterized protein</fullName>
    </submittedName>
</protein>
<comment type="caution">
    <text evidence="1">The sequence shown here is derived from an EMBL/GenBank/DDBJ whole genome shotgun (WGS) entry which is preliminary data.</text>
</comment>
<organism evidence="1">
    <name type="scientific">bioreactor metagenome</name>
    <dbReference type="NCBI Taxonomy" id="1076179"/>
    <lineage>
        <taxon>unclassified sequences</taxon>
        <taxon>metagenomes</taxon>
        <taxon>ecological metagenomes</taxon>
    </lineage>
</organism>
<sequence>MEKIIINVDWEDNFAAYSDLVAVVATHKTLEGLKEAYTFSLSEHLKSMREDGDEIPEALQGEYELHFSLNTRALLHYTEKYITRAAISRITGINEKQLGHYAQGIRNPRDEQRKKILNGIRNLGRELISVE</sequence>
<dbReference type="EMBL" id="VSSQ01000071">
    <property type="protein sequence ID" value="MPL73198.1"/>
    <property type="molecule type" value="Genomic_DNA"/>
</dbReference>
<name>A0A644U1R5_9ZZZZ</name>
<dbReference type="AlphaFoldDB" id="A0A644U1R5"/>
<accession>A0A644U1R5</accession>
<reference evidence="1" key="1">
    <citation type="submission" date="2019-08" db="EMBL/GenBank/DDBJ databases">
        <authorList>
            <person name="Kucharzyk K."/>
            <person name="Murdoch R.W."/>
            <person name="Higgins S."/>
            <person name="Loffler F."/>
        </authorList>
    </citation>
    <scope>NUCLEOTIDE SEQUENCE</scope>
</reference>
<proteinExistence type="predicted"/>
<gene>
    <name evidence="1" type="ORF">SDC9_18992</name>
</gene>
<evidence type="ECO:0000313" key="1">
    <source>
        <dbReference type="EMBL" id="MPL73198.1"/>
    </source>
</evidence>